<evidence type="ECO:0000313" key="1">
    <source>
        <dbReference type="EMBL" id="KKL63550.1"/>
    </source>
</evidence>
<name>A0A0F9G1X8_9ZZZZ</name>
<accession>A0A0F9G1X8</accession>
<dbReference type="AlphaFoldDB" id="A0A0F9G1X8"/>
<comment type="caution">
    <text evidence="1">The sequence shown here is derived from an EMBL/GenBank/DDBJ whole genome shotgun (WGS) entry which is preliminary data.</text>
</comment>
<sequence length="161" mass="18636">MKKKKPKIKTLTNKLWKIFSYYIRLRDCLRTTGKPTMGHCISCGRLYPIEKLQAGHFISGRQNANLFHEKGCHAQCIRCNIFLSGNVLEYMDAMIRLYGKKVVNELRKNNTKSLSFTIEYLEDKIIELDKIFNFEKKTIGIDDAGLGAGVFDSLLRNRQVR</sequence>
<dbReference type="InterPro" id="IPR008713">
    <property type="entry name" value="Phage_lambda_NinG"/>
</dbReference>
<organism evidence="1">
    <name type="scientific">marine sediment metagenome</name>
    <dbReference type="NCBI Taxonomy" id="412755"/>
    <lineage>
        <taxon>unclassified sequences</taxon>
        <taxon>metagenomes</taxon>
        <taxon>ecological metagenomes</taxon>
    </lineage>
</organism>
<proteinExistence type="predicted"/>
<dbReference type="EMBL" id="LAZR01028127">
    <property type="protein sequence ID" value="KKL63550.1"/>
    <property type="molecule type" value="Genomic_DNA"/>
</dbReference>
<gene>
    <name evidence="1" type="ORF">LCGC14_2173930</name>
</gene>
<reference evidence="1" key="1">
    <citation type="journal article" date="2015" name="Nature">
        <title>Complex archaea that bridge the gap between prokaryotes and eukaryotes.</title>
        <authorList>
            <person name="Spang A."/>
            <person name="Saw J.H."/>
            <person name="Jorgensen S.L."/>
            <person name="Zaremba-Niedzwiedzka K."/>
            <person name="Martijn J."/>
            <person name="Lind A.E."/>
            <person name="van Eijk R."/>
            <person name="Schleper C."/>
            <person name="Guy L."/>
            <person name="Ettema T.J."/>
        </authorList>
    </citation>
    <scope>NUCLEOTIDE SEQUENCE</scope>
</reference>
<dbReference type="Pfam" id="PF05766">
    <property type="entry name" value="NinG"/>
    <property type="match status" value="1"/>
</dbReference>
<protein>
    <submittedName>
        <fullName evidence="1">Uncharacterized protein</fullName>
    </submittedName>
</protein>
<feature type="non-terminal residue" evidence="1">
    <location>
        <position position="161"/>
    </location>
</feature>